<comment type="caution">
    <text evidence="1">The sequence shown here is derived from an EMBL/GenBank/DDBJ whole genome shotgun (WGS) entry which is preliminary data.</text>
</comment>
<reference evidence="1 2" key="1">
    <citation type="journal article" date="2020" name="BMC Genomics">
        <title>Intraspecific diversification of the crop wild relative Brassica cretica Lam. using demographic model selection.</title>
        <authorList>
            <person name="Kioukis A."/>
            <person name="Michalopoulou V.A."/>
            <person name="Briers L."/>
            <person name="Pirintsos S."/>
            <person name="Studholme D.J."/>
            <person name="Pavlidis P."/>
            <person name="Sarris P.F."/>
        </authorList>
    </citation>
    <scope>NUCLEOTIDE SEQUENCE [LARGE SCALE GENOMIC DNA]</scope>
    <source>
        <strain evidence="2">cv. PFS-1207/04</strain>
    </source>
</reference>
<evidence type="ECO:0000313" key="2">
    <source>
        <dbReference type="Proteomes" id="UP000266723"/>
    </source>
</evidence>
<gene>
    <name evidence="1" type="ORF">DY000_02035771</name>
</gene>
<proteinExistence type="predicted"/>
<accession>A0ABQ7DL91</accession>
<dbReference type="Proteomes" id="UP000266723">
    <property type="component" value="Unassembled WGS sequence"/>
</dbReference>
<evidence type="ECO:0000313" key="1">
    <source>
        <dbReference type="EMBL" id="KAF3578125.1"/>
    </source>
</evidence>
<keyword evidence="2" id="KW-1185">Reference proteome</keyword>
<name>A0ABQ7DL91_BRACR</name>
<protein>
    <submittedName>
        <fullName evidence="1">Uncharacterized protein</fullName>
    </submittedName>
</protein>
<dbReference type="EMBL" id="QGKV02000649">
    <property type="protein sequence ID" value="KAF3578125.1"/>
    <property type="molecule type" value="Genomic_DNA"/>
</dbReference>
<organism evidence="1 2">
    <name type="scientific">Brassica cretica</name>
    <name type="common">Mustard</name>
    <dbReference type="NCBI Taxonomy" id="69181"/>
    <lineage>
        <taxon>Eukaryota</taxon>
        <taxon>Viridiplantae</taxon>
        <taxon>Streptophyta</taxon>
        <taxon>Embryophyta</taxon>
        <taxon>Tracheophyta</taxon>
        <taxon>Spermatophyta</taxon>
        <taxon>Magnoliopsida</taxon>
        <taxon>eudicotyledons</taxon>
        <taxon>Gunneridae</taxon>
        <taxon>Pentapetalae</taxon>
        <taxon>rosids</taxon>
        <taxon>malvids</taxon>
        <taxon>Brassicales</taxon>
        <taxon>Brassicaceae</taxon>
        <taxon>Brassiceae</taxon>
        <taxon>Brassica</taxon>
    </lineage>
</organism>
<sequence>MKPLSAVICEDLENKVTETPQNVDNAKDRHLIVELSCRLSHKLKLTAAFPHCSLWSGGSGGIRGKGLELSPEVRCDGDRPETPLDGNQGFAITVQTGLVTMSFENL</sequence>